<dbReference type="SUPFAM" id="SSF103473">
    <property type="entry name" value="MFS general substrate transporter"/>
    <property type="match status" value="2"/>
</dbReference>
<dbReference type="PANTHER" id="PTHR24002">
    <property type="entry name" value="SOLUTE CARRIER FAMILY 22 MEMBER 18"/>
    <property type="match status" value="1"/>
</dbReference>
<keyword evidence="1" id="KW-0812">Transmembrane</keyword>
<dbReference type="RefSeq" id="XP_025830369.1">
    <property type="nucleotide sequence ID" value="XM_025974584.1"/>
</dbReference>
<keyword evidence="1" id="KW-0472">Membrane</keyword>
<reference evidence="3" key="1">
    <citation type="submission" date="2025-08" db="UniProtKB">
        <authorList>
            <consortium name="RefSeq"/>
        </authorList>
    </citation>
    <scope>IDENTIFICATION</scope>
    <source>
        <tissue evidence="3">Entire body</tissue>
    </source>
</reference>
<evidence type="ECO:0000313" key="3">
    <source>
        <dbReference type="RefSeq" id="XP_025830369.1"/>
    </source>
</evidence>
<name>A0A7F5R4J7_AGRPL</name>
<feature type="transmembrane region" description="Helical" evidence="1">
    <location>
        <begin position="369"/>
        <end position="402"/>
    </location>
</feature>
<dbReference type="KEGG" id="apln:112904482"/>
<keyword evidence="1" id="KW-1133">Transmembrane helix</keyword>
<dbReference type="Proteomes" id="UP000192223">
    <property type="component" value="Unplaced"/>
</dbReference>
<feature type="transmembrane region" description="Helical" evidence="1">
    <location>
        <begin position="243"/>
        <end position="264"/>
    </location>
</feature>
<protein>
    <submittedName>
        <fullName evidence="3">Major facilitator superfamily domain-containing protein 9-like</fullName>
    </submittedName>
</protein>
<dbReference type="OrthoDB" id="440553at2759"/>
<dbReference type="GO" id="GO:0022857">
    <property type="term" value="F:transmembrane transporter activity"/>
    <property type="evidence" value="ECO:0007669"/>
    <property type="project" value="InterPro"/>
</dbReference>
<dbReference type="GO" id="GO:0005635">
    <property type="term" value="C:nuclear envelope"/>
    <property type="evidence" value="ECO:0007669"/>
    <property type="project" value="TreeGrafter"/>
</dbReference>
<accession>A0A7F5R4J7</accession>
<feature type="transmembrane region" description="Helical" evidence="1">
    <location>
        <begin position="328"/>
        <end position="349"/>
    </location>
</feature>
<dbReference type="InParanoid" id="A0A7F5R4J7"/>
<dbReference type="AlphaFoldDB" id="A0A7F5R4J7"/>
<keyword evidence="2" id="KW-1185">Reference proteome</keyword>
<evidence type="ECO:0000313" key="2">
    <source>
        <dbReference type="Proteomes" id="UP000192223"/>
    </source>
</evidence>
<proteinExistence type="predicted"/>
<evidence type="ECO:0000256" key="1">
    <source>
        <dbReference type="SAM" id="Phobius"/>
    </source>
</evidence>
<dbReference type="InterPro" id="IPR036259">
    <property type="entry name" value="MFS_trans_sf"/>
</dbReference>
<feature type="transmembrane region" description="Helical" evidence="1">
    <location>
        <begin position="71"/>
        <end position="99"/>
    </location>
</feature>
<feature type="transmembrane region" description="Helical" evidence="1">
    <location>
        <begin position="422"/>
        <end position="441"/>
    </location>
</feature>
<gene>
    <name evidence="3" type="primary">LOC112904482</name>
</gene>
<dbReference type="Pfam" id="PF07690">
    <property type="entry name" value="MFS_1"/>
    <property type="match status" value="2"/>
</dbReference>
<dbReference type="Gene3D" id="1.20.1250.20">
    <property type="entry name" value="MFS general substrate transporter like domains"/>
    <property type="match status" value="2"/>
</dbReference>
<dbReference type="GeneID" id="112904482"/>
<dbReference type="PANTHER" id="PTHR24002:SF3">
    <property type="entry name" value="SOLUTE CARRIER FAMILY 22 MEMBER 18"/>
    <property type="match status" value="1"/>
</dbReference>
<feature type="transmembrane region" description="Helical" evidence="1">
    <location>
        <begin position="447"/>
        <end position="468"/>
    </location>
</feature>
<feature type="transmembrane region" description="Helical" evidence="1">
    <location>
        <begin position="7"/>
        <end position="28"/>
    </location>
</feature>
<feature type="transmembrane region" description="Helical" evidence="1">
    <location>
        <begin position="212"/>
        <end position="231"/>
    </location>
</feature>
<sequence>MILSKSLTIIYLTSLLDLFAVGLTVPLISSHLLSVGASRTTVGLAQSTYSLLQIFWGPVFGSLSDAFGRKFILVLVTSSCSLLYFLLGFCNSVLLFFLVRIALGSIKHTQTLCKAVIADIIPKEKQTEVLGFCNGLSSLGKYVSRLEYWKGEGRIVISHLIQKLKRIELHQKSNGVIFVSKCNIKMILAGVHFVQVLIKAIAVDIIPEKEQVTVFTNIGALLGVGFTLGPVIGGHLYAAHGDFFYIVVIVNTLYLACLGAVALLPETQTSAKPTKPKSGVIQNIQQINWTLIWDVFLVKMASELAFSFWRSTLIILMREVFDIPTKSLGYFIGYNSVLMVLSNIFMPFIQRNLYPDDQNGTNKLLKLSLLLQGVAFALMAVSKSFSAFVILCTPLIFGKVLLDTVWMKILLNRIKDEDKGVIIGASDSIVPLSGFISPITVGAVVEVFSLGASCYLPLLALAVSVPIINKLGN</sequence>
<organism evidence="2 3">
    <name type="scientific">Agrilus planipennis</name>
    <name type="common">Emerald ash borer</name>
    <name type="synonym">Agrilus marcopoli</name>
    <dbReference type="NCBI Taxonomy" id="224129"/>
    <lineage>
        <taxon>Eukaryota</taxon>
        <taxon>Metazoa</taxon>
        <taxon>Ecdysozoa</taxon>
        <taxon>Arthropoda</taxon>
        <taxon>Hexapoda</taxon>
        <taxon>Insecta</taxon>
        <taxon>Pterygota</taxon>
        <taxon>Neoptera</taxon>
        <taxon>Endopterygota</taxon>
        <taxon>Coleoptera</taxon>
        <taxon>Polyphaga</taxon>
        <taxon>Elateriformia</taxon>
        <taxon>Buprestoidea</taxon>
        <taxon>Buprestidae</taxon>
        <taxon>Agrilinae</taxon>
        <taxon>Agrilus</taxon>
    </lineage>
</organism>
<dbReference type="InterPro" id="IPR011701">
    <property type="entry name" value="MFS"/>
</dbReference>